<organism evidence="1 2">
    <name type="scientific">Nocardiopsis lambiniae</name>
    <dbReference type="NCBI Taxonomy" id="3075539"/>
    <lineage>
        <taxon>Bacteria</taxon>
        <taxon>Bacillati</taxon>
        <taxon>Actinomycetota</taxon>
        <taxon>Actinomycetes</taxon>
        <taxon>Streptosporangiales</taxon>
        <taxon>Nocardiopsidaceae</taxon>
        <taxon>Nocardiopsis</taxon>
    </lineage>
</organism>
<dbReference type="RefSeq" id="WP_311512393.1">
    <property type="nucleotide sequence ID" value="NZ_JAVREP010000009.1"/>
</dbReference>
<proteinExistence type="predicted"/>
<sequence length="359" mass="39369">MEQRALPVAERLLSLRPVSWSEEEVRTGTAGLGWEWVATERGVSLSTGHPAGDARLTRVESHNVDHTDGEEVLGLHQPLETVEGGTREHVEAFRRAFGELREGYGHPGVMGAYDTLASHFSGSPSWGAPFARWRDGELSLELRAALTGPVLTLLPSGPLESWYRRSYENCDGRMSGFLAIALEPLPFGDLSGMTMPGVNRHEDWKEYARLLSASLGTMAAEMTALGLERSFGLHGRLPGAGGPWVFGFDIGETMRLALYAAAGEGEVDLEDLEPEERGWIRATAPEDLEYEIAFHTEPTPYDEVNGTRLAMMVMEMAEDLGIPFPSDLSLTDWADRVQGGDGRPEYHLYHHGLGVIGNP</sequence>
<comment type="caution">
    <text evidence="1">The sequence shown here is derived from an EMBL/GenBank/DDBJ whole genome shotgun (WGS) entry which is preliminary data.</text>
</comment>
<keyword evidence="2" id="KW-1185">Reference proteome</keyword>
<evidence type="ECO:0000313" key="1">
    <source>
        <dbReference type="EMBL" id="MDT0329778.1"/>
    </source>
</evidence>
<name>A0ABU2MAS7_9ACTN</name>
<reference evidence="2" key="1">
    <citation type="submission" date="2023-07" db="EMBL/GenBank/DDBJ databases">
        <title>30 novel species of actinomycetes from the DSMZ collection.</title>
        <authorList>
            <person name="Nouioui I."/>
        </authorList>
    </citation>
    <scope>NUCLEOTIDE SEQUENCE [LARGE SCALE GENOMIC DNA]</scope>
    <source>
        <strain evidence="2">DSM 44743</strain>
    </source>
</reference>
<protein>
    <submittedName>
        <fullName evidence="1">Uncharacterized protein</fullName>
    </submittedName>
</protein>
<dbReference type="EMBL" id="JAVREP010000009">
    <property type="protein sequence ID" value="MDT0329778.1"/>
    <property type="molecule type" value="Genomic_DNA"/>
</dbReference>
<gene>
    <name evidence="1" type="ORF">RM479_15295</name>
</gene>
<dbReference type="Proteomes" id="UP001183390">
    <property type="component" value="Unassembled WGS sequence"/>
</dbReference>
<accession>A0ABU2MAS7</accession>
<evidence type="ECO:0000313" key="2">
    <source>
        <dbReference type="Proteomes" id="UP001183390"/>
    </source>
</evidence>